<accession>A0A6B2L6I8</accession>
<dbReference type="PANTHER" id="PTHR46656">
    <property type="entry name" value="PUTATIVE-RELATED"/>
    <property type="match status" value="1"/>
</dbReference>
<protein>
    <recommendedName>
        <fullName evidence="2">Glycosyl transferase family 1 domain-containing protein</fullName>
    </recommendedName>
</protein>
<evidence type="ECO:0000313" key="3">
    <source>
        <dbReference type="EMBL" id="NDV32551.1"/>
    </source>
</evidence>
<dbReference type="Gene3D" id="3.40.50.2000">
    <property type="entry name" value="Glycogen Phosphorylase B"/>
    <property type="match status" value="1"/>
</dbReference>
<dbReference type="CDD" id="cd03801">
    <property type="entry name" value="GT4_PimA-like"/>
    <property type="match status" value="1"/>
</dbReference>
<name>A0A6B2L6I8_9EUKA</name>
<evidence type="ECO:0000259" key="2">
    <source>
        <dbReference type="Pfam" id="PF00534"/>
    </source>
</evidence>
<dbReference type="Pfam" id="PF00534">
    <property type="entry name" value="Glycos_transf_1"/>
    <property type="match status" value="1"/>
</dbReference>
<keyword evidence="1" id="KW-0808">Transferase</keyword>
<dbReference type="SUPFAM" id="SSF53756">
    <property type="entry name" value="UDP-Glycosyltransferase/glycogen phosphorylase"/>
    <property type="match status" value="1"/>
</dbReference>
<proteinExistence type="predicted"/>
<reference evidence="3" key="1">
    <citation type="journal article" date="2020" name="J. Eukaryot. Microbiol.">
        <title>De novo Sequencing, Assembly and Annotation of the Transcriptome for the Free-Living Testate Amoeba Arcella intermedia.</title>
        <authorList>
            <person name="Ribeiro G.M."/>
            <person name="Porfirio-Sousa A.L."/>
            <person name="Maurer-Alcala X.X."/>
            <person name="Katz L.A."/>
            <person name="Lahr D.J.G."/>
        </authorList>
    </citation>
    <scope>NUCLEOTIDE SEQUENCE</scope>
</reference>
<feature type="domain" description="Glycosyl transferase family 1" evidence="2">
    <location>
        <begin position="247"/>
        <end position="300"/>
    </location>
</feature>
<dbReference type="AlphaFoldDB" id="A0A6B2L6I8"/>
<dbReference type="GO" id="GO:0016757">
    <property type="term" value="F:glycosyltransferase activity"/>
    <property type="evidence" value="ECO:0007669"/>
    <property type="project" value="UniProtKB-KW"/>
</dbReference>
<organism evidence="3">
    <name type="scientific">Arcella intermedia</name>
    <dbReference type="NCBI Taxonomy" id="1963864"/>
    <lineage>
        <taxon>Eukaryota</taxon>
        <taxon>Amoebozoa</taxon>
        <taxon>Tubulinea</taxon>
        <taxon>Elardia</taxon>
        <taxon>Arcellinida</taxon>
        <taxon>Sphaerothecina</taxon>
        <taxon>Arcellidae</taxon>
        <taxon>Arcella</taxon>
    </lineage>
</organism>
<evidence type="ECO:0000256" key="1">
    <source>
        <dbReference type="ARBA" id="ARBA00022676"/>
    </source>
</evidence>
<dbReference type="EMBL" id="GIBP01003582">
    <property type="protein sequence ID" value="NDV32551.1"/>
    <property type="molecule type" value="Transcribed_RNA"/>
</dbReference>
<dbReference type="PANTHER" id="PTHR46656:SF3">
    <property type="entry name" value="PUTATIVE-RELATED"/>
    <property type="match status" value="1"/>
</dbReference>
<sequence length="388" mass="44049">MAPFLSRSGYGSEAIDYVLGLEKVRPNSITIGHHGDSASETYFFGLPPKVRETLILQANRPPYYPISICHSEPGAWHPSFWPTARCPPDGSIFNIGRTMFETDRIPEGWESRCNQMDQIWVPTEFEREVFAKYGVDPSKLVVIPESVDVDFYNPDLYEAMDLPGQADTKFKFLSIFKWEERKGWSILIKAFIREFSLDEGVVLYIKTHEYHGDGISPEDQMNALIQQEIMSGLDKSKLPKIYIMDQDVPTSAMPRLYKAVDAFVISSRGEGWGRPHVEAMAMGLPIIATNWSGPTEYMTPLNSYPLKIEPDLVPITQGAFVNHFWAEPSLTHLRELLRHIVSNPQEAKEKGTQARSDMIHKYSPSIVANIINNQLLLIEEQLAQSNEK</sequence>
<keyword evidence="1" id="KW-0328">Glycosyltransferase</keyword>
<dbReference type="InterPro" id="IPR001296">
    <property type="entry name" value="Glyco_trans_1"/>
</dbReference>